<feature type="compositionally biased region" description="Low complexity" evidence="11">
    <location>
        <begin position="93"/>
        <end position="108"/>
    </location>
</feature>
<dbReference type="PANTHER" id="PTHR10763">
    <property type="entry name" value="CELL DIVISION CONTROL PROTEIN 6-RELATED"/>
    <property type="match status" value="1"/>
</dbReference>
<feature type="compositionally biased region" description="Low complexity" evidence="11">
    <location>
        <begin position="212"/>
        <end position="229"/>
    </location>
</feature>
<dbReference type="CDD" id="cd00009">
    <property type="entry name" value="AAA"/>
    <property type="match status" value="1"/>
</dbReference>
<evidence type="ECO:0000256" key="6">
    <source>
        <dbReference type="ARBA" id="ARBA00022840"/>
    </source>
</evidence>
<evidence type="ECO:0000256" key="2">
    <source>
        <dbReference type="ARBA" id="ARBA00008398"/>
    </source>
</evidence>
<dbReference type="InterPro" id="IPR050311">
    <property type="entry name" value="ORC1/CDC6"/>
</dbReference>
<keyword evidence="4" id="KW-0479">Metal-binding</keyword>
<dbReference type="AlphaFoldDB" id="A0AAF0ESK9"/>
<evidence type="ECO:0000256" key="8">
    <source>
        <dbReference type="ARBA" id="ARBA00023125"/>
    </source>
</evidence>
<name>A0AAF0ESK9_9BASI</name>
<dbReference type="GO" id="GO:0006270">
    <property type="term" value="P:DNA replication initiation"/>
    <property type="evidence" value="ECO:0007669"/>
    <property type="project" value="TreeGrafter"/>
</dbReference>
<keyword evidence="5 10" id="KW-0547">Nucleotide-binding</keyword>
<dbReference type="Proteomes" id="UP001213623">
    <property type="component" value="Chromosome 4"/>
</dbReference>
<dbReference type="Pfam" id="PF09079">
    <property type="entry name" value="WHD_Cdc6"/>
    <property type="match status" value="1"/>
</dbReference>
<dbReference type="InterPro" id="IPR015163">
    <property type="entry name" value="Cdc6_C"/>
</dbReference>
<dbReference type="GO" id="GO:0016887">
    <property type="term" value="F:ATP hydrolysis activity"/>
    <property type="evidence" value="ECO:0007669"/>
    <property type="project" value="InterPro"/>
</dbReference>
<dbReference type="GO" id="GO:0046872">
    <property type="term" value="F:metal ion binding"/>
    <property type="evidence" value="ECO:0007669"/>
    <property type="project" value="UniProtKB-KW"/>
</dbReference>
<dbReference type="Gene3D" id="3.40.50.300">
    <property type="entry name" value="P-loop containing nucleotide triphosphate hydrolases"/>
    <property type="match status" value="1"/>
</dbReference>
<evidence type="ECO:0000256" key="3">
    <source>
        <dbReference type="ARBA" id="ARBA00022705"/>
    </source>
</evidence>
<comment type="subcellular location">
    <subcellularLocation>
        <location evidence="1 10">Nucleus</location>
    </subcellularLocation>
</comment>
<comment type="similarity">
    <text evidence="2 10">Belongs to the ORC1 family.</text>
</comment>
<sequence length="753" mass="83390">MGHDKDRLAASATAALHHIELARQELKQCVSSTSQNVQEEASVPTDLLTSYLCLRREHEALRAQYESDMRRWLAFKQWWKGRLREKRRRRATRPTSSPSKAASSTWSPRRAREQVLQHRQQVREMMQKDPTLFKGLGRYSATTRPAAPASPSPTPIPQAERHVHDCESCHDYYALMGRRPTETSARSTKQRQTVDPTPPDYWAIGFPSTQDETPLASEESPPSSGPSQEPTDRHDGSPLRRSTRVHSRPKLYADMVNESLKASKLPHARRSPEKRPAKESALDTPSKRRKASTGAAPVEEPVPAKKMKSSLSSLPLLHWPQSVHALPETILSKMSPHERARRLLHVGSTPESLPCRQEQFAAVVHCAAEALRTGAGGCAYVCGVPGTGKTATVREAVRALQSQKERGELPAFSFVEINGMKLASPMQAYTEMWCAISGKGQRLHPRAALSKLSAFFSSGAQTKKTPTVVLMDELDLFVTSRQDVIYNMFHWPDLPNSNLVVIAVANTMDLPERTLQPKVASRLGMTRIPFMPYSDRQLLDIVRARLGMDEQGQRCSTAAATVACESVFKLDALVFASKRVANVSGDARRMLDVCRRAVEAAEERALAQHVEPAPITIHDIRDVMDRMARSGRAAHIAALSTHGKLLLASMFACIRRTGVSEVVWKDVLMHHAALCRTHSMARPGMSHSDFNEHELLRPLSTLCQLGLVMAVGAGAGSARGGSYARYLLAVQDDEVRVALGEGEAKWQALFTPR</sequence>
<keyword evidence="7" id="KW-0460">Magnesium</keyword>
<dbReference type="InterPro" id="IPR041083">
    <property type="entry name" value="AAA_lid_10"/>
</dbReference>
<dbReference type="EMBL" id="CP119895">
    <property type="protein sequence ID" value="WFD27557.1"/>
    <property type="molecule type" value="Genomic_DNA"/>
</dbReference>
<keyword evidence="14" id="KW-1185">Reference proteome</keyword>
<feature type="region of interest" description="Disordered" evidence="11">
    <location>
        <begin position="178"/>
        <end position="305"/>
    </location>
</feature>
<evidence type="ECO:0000256" key="1">
    <source>
        <dbReference type="ARBA" id="ARBA00004123"/>
    </source>
</evidence>
<keyword evidence="3 10" id="KW-0235">DNA replication</keyword>
<feature type="region of interest" description="Disordered" evidence="11">
    <location>
        <begin position="85"/>
        <end position="161"/>
    </location>
</feature>
<keyword evidence="9 10" id="KW-0539">Nucleus</keyword>
<feature type="compositionally biased region" description="Polar residues" evidence="11">
    <location>
        <begin position="182"/>
        <end position="195"/>
    </location>
</feature>
<comment type="function">
    <text evidence="10">Component of the origin recognition complex (ORC) that binds origins of replication. DNA-binding is ATP-dependent, however specific DNA sequences that define origins of replication have not been identified so far. ORC is required to assemble the pre-replication complex necessary to initiate DNA replication.</text>
</comment>
<evidence type="ECO:0000256" key="4">
    <source>
        <dbReference type="ARBA" id="ARBA00022723"/>
    </source>
</evidence>
<feature type="compositionally biased region" description="Basic and acidic residues" evidence="11">
    <location>
        <begin position="270"/>
        <end position="281"/>
    </location>
</feature>
<accession>A0AAF0ESK9</accession>
<dbReference type="SUPFAM" id="SSF52540">
    <property type="entry name" value="P-loop containing nucleoside triphosphate hydrolases"/>
    <property type="match status" value="1"/>
</dbReference>
<evidence type="ECO:0000259" key="12">
    <source>
        <dbReference type="SMART" id="SM00382"/>
    </source>
</evidence>
<keyword evidence="6 10" id="KW-0067">ATP-binding</keyword>
<comment type="subunit">
    <text evidence="10">ORC is composed of six subunits.</text>
</comment>
<evidence type="ECO:0000313" key="14">
    <source>
        <dbReference type="Proteomes" id="UP001213623"/>
    </source>
</evidence>
<keyword evidence="8 10" id="KW-0238">DNA-binding</keyword>
<reference evidence="13" key="1">
    <citation type="submission" date="2023-03" db="EMBL/GenBank/DDBJ databases">
        <title>Mating type loci evolution in Malassezia.</title>
        <authorList>
            <person name="Coelho M.A."/>
        </authorList>
    </citation>
    <scope>NUCLEOTIDE SEQUENCE</scope>
    <source>
        <strain evidence="13">CBS 9557</strain>
    </source>
</reference>
<feature type="compositionally biased region" description="Basic and acidic residues" evidence="11">
    <location>
        <begin position="110"/>
        <end position="127"/>
    </location>
</feature>
<evidence type="ECO:0000256" key="9">
    <source>
        <dbReference type="ARBA" id="ARBA00023242"/>
    </source>
</evidence>
<dbReference type="InterPro" id="IPR027417">
    <property type="entry name" value="P-loop_NTPase"/>
</dbReference>
<evidence type="ECO:0000256" key="10">
    <source>
        <dbReference type="RuleBase" id="RU365058"/>
    </source>
</evidence>
<feature type="domain" description="AAA+ ATPase" evidence="12">
    <location>
        <begin position="375"/>
        <end position="529"/>
    </location>
</feature>
<evidence type="ECO:0000256" key="11">
    <source>
        <dbReference type="SAM" id="MobiDB-lite"/>
    </source>
</evidence>
<gene>
    <name evidence="13" type="primary">ORC1</name>
    <name evidence="13" type="ORF">MNAN1_002556</name>
</gene>
<dbReference type="GO" id="GO:0005524">
    <property type="term" value="F:ATP binding"/>
    <property type="evidence" value="ECO:0007669"/>
    <property type="project" value="UniProtKB-KW"/>
</dbReference>
<dbReference type="GO" id="GO:0005664">
    <property type="term" value="C:nuclear origin of replication recognition complex"/>
    <property type="evidence" value="ECO:0007669"/>
    <property type="project" value="TreeGrafter"/>
</dbReference>
<proteinExistence type="inferred from homology"/>
<dbReference type="GO" id="GO:0033314">
    <property type="term" value="P:mitotic DNA replication checkpoint signaling"/>
    <property type="evidence" value="ECO:0007669"/>
    <property type="project" value="TreeGrafter"/>
</dbReference>
<dbReference type="InterPro" id="IPR003959">
    <property type="entry name" value="ATPase_AAA_core"/>
</dbReference>
<protein>
    <recommendedName>
        <fullName evidence="10">Origin recognition complex subunit 1</fullName>
    </recommendedName>
</protein>
<dbReference type="InterPro" id="IPR003593">
    <property type="entry name" value="AAA+_ATPase"/>
</dbReference>
<evidence type="ECO:0000313" key="13">
    <source>
        <dbReference type="EMBL" id="WFD27557.1"/>
    </source>
</evidence>
<evidence type="ECO:0000256" key="7">
    <source>
        <dbReference type="ARBA" id="ARBA00022842"/>
    </source>
</evidence>
<dbReference type="FunFam" id="3.40.50.300:FF:000199">
    <property type="entry name" value="Origin recognition complex subunit 1"/>
    <property type="match status" value="1"/>
</dbReference>
<dbReference type="Pfam" id="PF00004">
    <property type="entry name" value="AAA"/>
    <property type="match status" value="1"/>
</dbReference>
<dbReference type="GO" id="GO:0003688">
    <property type="term" value="F:DNA replication origin binding"/>
    <property type="evidence" value="ECO:0007669"/>
    <property type="project" value="UniProtKB-ARBA"/>
</dbReference>
<dbReference type="SMART" id="SM00382">
    <property type="entry name" value="AAA"/>
    <property type="match status" value="1"/>
</dbReference>
<organism evidence="13 14">
    <name type="scientific">Malassezia nana</name>
    <dbReference type="NCBI Taxonomy" id="180528"/>
    <lineage>
        <taxon>Eukaryota</taxon>
        <taxon>Fungi</taxon>
        <taxon>Dikarya</taxon>
        <taxon>Basidiomycota</taxon>
        <taxon>Ustilaginomycotina</taxon>
        <taxon>Malasseziomycetes</taxon>
        <taxon>Malasseziales</taxon>
        <taxon>Malasseziaceae</taxon>
        <taxon>Malassezia</taxon>
    </lineage>
</organism>
<dbReference type="PANTHER" id="PTHR10763:SF23">
    <property type="entry name" value="ORIGIN RECOGNITION COMPLEX SUBUNIT 1"/>
    <property type="match status" value="1"/>
</dbReference>
<evidence type="ECO:0000256" key="5">
    <source>
        <dbReference type="ARBA" id="ARBA00022741"/>
    </source>
</evidence>
<dbReference type="Pfam" id="PF17872">
    <property type="entry name" value="AAA_lid_10"/>
    <property type="match status" value="1"/>
</dbReference>